<name>A0A670ILX7_PODMU</name>
<dbReference type="GO" id="GO:0016020">
    <property type="term" value="C:membrane"/>
    <property type="evidence" value="ECO:0007669"/>
    <property type="project" value="UniProtKB-SubCell"/>
</dbReference>
<evidence type="ECO:0000313" key="8">
    <source>
        <dbReference type="Proteomes" id="UP000472272"/>
    </source>
</evidence>
<accession>A0A670ILX7</accession>
<dbReference type="PANTHER" id="PTHR14198">
    <property type="entry name" value="TRANSMEMBRANE 4 L6 FAMILY MEMBER 1-RELATED"/>
    <property type="match status" value="1"/>
</dbReference>
<dbReference type="AlphaFoldDB" id="A0A670ILX7"/>
<reference evidence="7" key="3">
    <citation type="submission" date="2025-09" db="UniProtKB">
        <authorList>
            <consortium name="Ensembl"/>
        </authorList>
    </citation>
    <scope>IDENTIFICATION</scope>
</reference>
<dbReference type="PANTHER" id="PTHR14198:SF20">
    <property type="entry name" value="TRANSMEMBRANE 4 L SIX FAMILY MEMBER 1A"/>
    <property type="match status" value="1"/>
</dbReference>
<comment type="similarity">
    <text evidence="2">Belongs to the L6 tetraspanin family.</text>
</comment>
<evidence type="ECO:0000256" key="5">
    <source>
        <dbReference type="ARBA" id="ARBA00023136"/>
    </source>
</evidence>
<feature type="transmembrane region" description="Helical" evidence="6">
    <location>
        <begin position="152"/>
        <end position="183"/>
    </location>
</feature>
<evidence type="ECO:0000256" key="4">
    <source>
        <dbReference type="ARBA" id="ARBA00022989"/>
    </source>
</evidence>
<dbReference type="OMA" id="SYLFNQT"/>
<keyword evidence="5 6" id="KW-0472">Membrane</keyword>
<organism evidence="7 8">
    <name type="scientific">Podarcis muralis</name>
    <name type="common">Wall lizard</name>
    <name type="synonym">Lacerta muralis</name>
    <dbReference type="NCBI Taxonomy" id="64176"/>
    <lineage>
        <taxon>Eukaryota</taxon>
        <taxon>Metazoa</taxon>
        <taxon>Chordata</taxon>
        <taxon>Craniata</taxon>
        <taxon>Vertebrata</taxon>
        <taxon>Euteleostomi</taxon>
        <taxon>Lepidosauria</taxon>
        <taxon>Squamata</taxon>
        <taxon>Bifurcata</taxon>
        <taxon>Unidentata</taxon>
        <taxon>Episquamata</taxon>
        <taxon>Laterata</taxon>
        <taxon>Lacertibaenia</taxon>
        <taxon>Lacertidae</taxon>
        <taxon>Podarcis</taxon>
    </lineage>
</organism>
<reference evidence="7" key="2">
    <citation type="submission" date="2025-08" db="UniProtKB">
        <authorList>
            <consortium name="Ensembl"/>
        </authorList>
    </citation>
    <scope>IDENTIFICATION</scope>
</reference>
<keyword evidence="3 6" id="KW-0812">Transmembrane</keyword>
<dbReference type="Ensembl" id="ENSPMRT00000013429.1">
    <property type="protein sequence ID" value="ENSPMRP00000012574.1"/>
    <property type="gene ID" value="ENSPMRG00000008426.1"/>
</dbReference>
<evidence type="ECO:0000256" key="6">
    <source>
        <dbReference type="SAM" id="Phobius"/>
    </source>
</evidence>
<keyword evidence="8" id="KW-1185">Reference proteome</keyword>
<feature type="transmembrane region" description="Helical" evidence="6">
    <location>
        <begin position="86"/>
        <end position="111"/>
    </location>
</feature>
<feature type="transmembrane region" description="Helical" evidence="6">
    <location>
        <begin position="12"/>
        <end position="35"/>
    </location>
</feature>
<evidence type="ECO:0000256" key="2">
    <source>
        <dbReference type="ARBA" id="ARBA00006193"/>
    </source>
</evidence>
<feature type="transmembrane region" description="Helical" evidence="6">
    <location>
        <begin position="51"/>
        <end position="74"/>
    </location>
</feature>
<dbReference type="GeneTree" id="ENSGT01030000234590"/>
<protein>
    <recommendedName>
        <fullName evidence="9">Transmembrane 4 L six family member 1</fullName>
    </recommendedName>
</protein>
<keyword evidence="4 6" id="KW-1133">Transmembrane helix</keyword>
<dbReference type="Proteomes" id="UP000472272">
    <property type="component" value="Chromosome 4"/>
</dbReference>
<evidence type="ECO:0000256" key="3">
    <source>
        <dbReference type="ARBA" id="ARBA00022692"/>
    </source>
</evidence>
<proteinExistence type="inferred from homology"/>
<sequence length="213" mass="23295">MKRYRMCAGKCSKCIGIALLPLAVCAIVSNLLLYFPNGEVLEPRRITDLVWFFHGILGAGILVFLPAFMILGAGEAKCCANRCGMVLSLVFAVLGALGGLYCVIISSLGLISGPLCDIGDEVYIYPFRNDSLVDNYLFNQTTWSICKKPENIILWNIVLFSLLLAIGLAEAILCLIQVVNSLIGFIRGLRERKVSARETIGMRTSDLPTSNKV</sequence>
<evidence type="ECO:0008006" key="9">
    <source>
        <dbReference type="Google" id="ProtNLM"/>
    </source>
</evidence>
<comment type="subcellular location">
    <subcellularLocation>
        <location evidence="1">Membrane</location>
        <topology evidence="1">Multi-pass membrane protein</topology>
    </subcellularLocation>
</comment>
<evidence type="ECO:0000313" key="7">
    <source>
        <dbReference type="Ensembl" id="ENSPMRP00000012574.1"/>
    </source>
</evidence>
<dbReference type="Pfam" id="PF05805">
    <property type="entry name" value="L6_membrane"/>
    <property type="match status" value="1"/>
</dbReference>
<dbReference type="InterPro" id="IPR008661">
    <property type="entry name" value="L6_membrane"/>
</dbReference>
<reference evidence="7 8" key="1">
    <citation type="journal article" date="2019" name="Proc. Natl. Acad. Sci. U.S.A.">
        <title>Regulatory changes in pterin and carotenoid genes underlie balanced color polymorphisms in the wall lizard.</title>
        <authorList>
            <person name="Andrade P."/>
            <person name="Pinho C."/>
            <person name="Perez I de Lanuza G."/>
            <person name="Afonso S."/>
            <person name="Brejcha J."/>
            <person name="Rubin C.J."/>
            <person name="Wallerman O."/>
            <person name="Pereira P."/>
            <person name="Sabatino S.J."/>
            <person name="Bellati A."/>
            <person name="Pellitteri-Rosa D."/>
            <person name="Bosakova Z."/>
            <person name="Bunikis I."/>
            <person name="Carretero M.A."/>
            <person name="Feiner N."/>
            <person name="Marsik P."/>
            <person name="Pauperio F."/>
            <person name="Salvi D."/>
            <person name="Soler L."/>
            <person name="While G.M."/>
            <person name="Uller T."/>
            <person name="Font E."/>
            <person name="Andersson L."/>
            <person name="Carneiro M."/>
        </authorList>
    </citation>
    <scope>NUCLEOTIDE SEQUENCE</scope>
</reference>
<evidence type="ECO:0000256" key="1">
    <source>
        <dbReference type="ARBA" id="ARBA00004141"/>
    </source>
</evidence>